<dbReference type="InterPro" id="IPR009014">
    <property type="entry name" value="Transketo_C/PFOR_II"/>
</dbReference>
<dbReference type="RefSeq" id="WP_087464217.1">
    <property type="nucleotide sequence ID" value="NZ_CP021425.1"/>
</dbReference>
<evidence type="ECO:0000256" key="2">
    <source>
        <dbReference type="ARBA" id="ARBA00007131"/>
    </source>
</evidence>
<evidence type="ECO:0000259" key="4">
    <source>
        <dbReference type="SMART" id="SM00861"/>
    </source>
</evidence>
<protein>
    <submittedName>
        <fullName evidence="5">Transketolase subunit B</fullName>
    </submittedName>
</protein>
<dbReference type="Gene3D" id="3.40.50.970">
    <property type="match status" value="1"/>
</dbReference>
<dbReference type="SMART" id="SM00861">
    <property type="entry name" value="Transket_pyr"/>
    <property type="match status" value="1"/>
</dbReference>
<evidence type="ECO:0000313" key="6">
    <source>
        <dbReference type="Proteomes" id="UP000196027"/>
    </source>
</evidence>
<evidence type="ECO:0000256" key="1">
    <source>
        <dbReference type="ARBA" id="ARBA00001964"/>
    </source>
</evidence>
<keyword evidence="6" id="KW-1185">Reference proteome</keyword>
<dbReference type="OrthoDB" id="8732661at2"/>
<name>A0A1Y0IJI9_9GAMM</name>
<gene>
    <name evidence="5" type="ORF">OLMES_5574</name>
</gene>
<dbReference type="SUPFAM" id="SSF52518">
    <property type="entry name" value="Thiamin diphosphate-binding fold (THDP-binding)"/>
    <property type="match status" value="1"/>
</dbReference>
<dbReference type="PANTHER" id="PTHR43825">
    <property type="entry name" value="PYRUVATE DEHYDROGENASE E1 COMPONENT"/>
    <property type="match status" value="1"/>
</dbReference>
<feature type="domain" description="Transketolase-like pyrimidine-binding" evidence="4">
    <location>
        <begin position="1"/>
        <end position="163"/>
    </location>
</feature>
<dbReference type="AlphaFoldDB" id="A0A1Y0IJI9"/>
<dbReference type="PANTHER" id="PTHR43825:SF5">
    <property type="entry name" value="HYPOTHETICAL TRANSKETOLASE FAMILY PROTEIN"/>
    <property type="match status" value="1"/>
</dbReference>
<dbReference type="KEGG" id="ome:OLMES_5574"/>
<evidence type="ECO:0000313" key="5">
    <source>
        <dbReference type="EMBL" id="ARU59554.1"/>
    </source>
</evidence>
<comment type="similarity">
    <text evidence="2">Belongs to the transketolase family.</text>
</comment>
<dbReference type="InterPro" id="IPR033248">
    <property type="entry name" value="Transketolase_C"/>
</dbReference>
<comment type="cofactor">
    <cofactor evidence="1">
        <name>thiamine diphosphate</name>
        <dbReference type="ChEBI" id="CHEBI:58937"/>
    </cofactor>
</comment>
<dbReference type="FunFam" id="3.40.50.970:FF:000129">
    <property type="entry name" value="Transketolase"/>
    <property type="match status" value="1"/>
</dbReference>
<dbReference type="Pfam" id="PF02780">
    <property type="entry name" value="Transketolase_C"/>
    <property type="match status" value="1"/>
</dbReference>
<dbReference type="InterPro" id="IPR029061">
    <property type="entry name" value="THDP-binding"/>
</dbReference>
<dbReference type="Pfam" id="PF02779">
    <property type="entry name" value="Transket_pyr"/>
    <property type="match status" value="1"/>
</dbReference>
<evidence type="ECO:0000256" key="3">
    <source>
        <dbReference type="ARBA" id="ARBA00023052"/>
    </source>
</evidence>
<dbReference type="Proteomes" id="UP000196027">
    <property type="component" value="Chromosome"/>
</dbReference>
<dbReference type="InterPro" id="IPR005475">
    <property type="entry name" value="Transketolase-like_Pyr-bd"/>
</dbReference>
<dbReference type="SUPFAM" id="SSF52922">
    <property type="entry name" value="TK C-terminal domain-like"/>
    <property type="match status" value="1"/>
</dbReference>
<dbReference type="EMBL" id="CP021425">
    <property type="protein sequence ID" value="ARU59554.1"/>
    <property type="molecule type" value="Genomic_DNA"/>
</dbReference>
<proteinExistence type="inferred from homology"/>
<sequence length="319" mass="34535">MRDAFVEKLTELAENDPSIMFITADLGFGVFTEYAKRFPKQYLNVGVAEQNMTGVATGLALEGRTIFTYSIANFATLRCLEQIRNDAAYHNANITIVSSGGGFTYGSLGMSHHATEDIAIMRALPNIAVVAPGTAWETRYATEQLTQRPGVGYLRIEKGGNKEPHWAECQFELGKAITVKNGNDITLISTGGILTESILAAEKLSAQGISARVISMHTVKPIDRAAIIKAAKETKAIVTVEEHNILGGLGSAVAEVLTLEDVPKIKFGQIGLKDQYSSVVGDQGYLRSFYQLDHTSIVNKVLSLIGKTIPAESLRETII</sequence>
<reference evidence="5 6" key="1">
    <citation type="submission" date="2017-05" db="EMBL/GenBank/DDBJ databases">
        <title>Genomic insights into alkan degradation activity of Oleiphilus messinensis.</title>
        <authorList>
            <person name="Kozyavkin S.A."/>
            <person name="Slesarev A.I."/>
            <person name="Golyshin P.N."/>
            <person name="Korzhenkov A."/>
            <person name="Golyshina O.N."/>
            <person name="Toshchakov S.V."/>
        </authorList>
    </citation>
    <scope>NUCLEOTIDE SEQUENCE [LARGE SCALE GENOMIC DNA]</scope>
    <source>
        <strain evidence="5 6">ME102</strain>
    </source>
</reference>
<dbReference type="InterPro" id="IPR051157">
    <property type="entry name" value="PDH/Transketolase"/>
</dbReference>
<dbReference type="Gene3D" id="3.40.50.920">
    <property type="match status" value="1"/>
</dbReference>
<dbReference type="CDD" id="cd07033">
    <property type="entry name" value="TPP_PYR_DXS_TK_like"/>
    <property type="match status" value="1"/>
</dbReference>
<organism evidence="5 6">
    <name type="scientific">Oleiphilus messinensis</name>
    <dbReference type="NCBI Taxonomy" id="141451"/>
    <lineage>
        <taxon>Bacteria</taxon>
        <taxon>Pseudomonadati</taxon>
        <taxon>Pseudomonadota</taxon>
        <taxon>Gammaproteobacteria</taxon>
        <taxon>Oceanospirillales</taxon>
        <taxon>Oleiphilaceae</taxon>
        <taxon>Oleiphilus</taxon>
    </lineage>
</organism>
<keyword evidence="3" id="KW-0786">Thiamine pyrophosphate</keyword>
<accession>A0A1Y0IJI9</accession>